<organism evidence="3 4">
    <name type="scientific">Lacticaseibacillus camelliae DSM 22697 = JCM 13995</name>
    <dbReference type="NCBI Taxonomy" id="1423730"/>
    <lineage>
        <taxon>Bacteria</taxon>
        <taxon>Bacillati</taxon>
        <taxon>Bacillota</taxon>
        <taxon>Bacilli</taxon>
        <taxon>Lactobacillales</taxon>
        <taxon>Lactobacillaceae</taxon>
        <taxon>Lacticaseibacillus</taxon>
    </lineage>
</organism>
<comment type="caution">
    <text evidence="3">The sequence shown here is derived from an EMBL/GenBank/DDBJ whole genome shotgun (WGS) entry which is preliminary data.</text>
</comment>
<reference evidence="3 4" key="1">
    <citation type="journal article" date="2015" name="Genome Announc.">
        <title>Expanding the biotechnology potential of lactobacilli through comparative genomics of 213 strains and associated genera.</title>
        <authorList>
            <person name="Sun Z."/>
            <person name="Harris H.M."/>
            <person name="McCann A."/>
            <person name="Guo C."/>
            <person name="Argimon S."/>
            <person name="Zhang W."/>
            <person name="Yang X."/>
            <person name="Jeffery I.B."/>
            <person name="Cooney J.C."/>
            <person name="Kagawa T.F."/>
            <person name="Liu W."/>
            <person name="Song Y."/>
            <person name="Salvetti E."/>
            <person name="Wrobel A."/>
            <person name="Rasinkangas P."/>
            <person name="Parkhill J."/>
            <person name="Rea M.C."/>
            <person name="O'Sullivan O."/>
            <person name="Ritari J."/>
            <person name="Douillard F.P."/>
            <person name="Paul Ross R."/>
            <person name="Yang R."/>
            <person name="Briner A.E."/>
            <person name="Felis G.E."/>
            <person name="de Vos W.M."/>
            <person name="Barrangou R."/>
            <person name="Klaenhammer T.R."/>
            <person name="Caufield P.W."/>
            <person name="Cui Y."/>
            <person name="Zhang H."/>
            <person name="O'Toole P.W."/>
        </authorList>
    </citation>
    <scope>NUCLEOTIDE SEQUENCE [LARGE SCALE GENOMIC DNA]</scope>
    <source>
        <strain evidence="3 4">DSM 22697</strain>
    </source>
</reference>
<keyword evidence="4" id="KW-1185">Reference proteome</keyword>
<dbReference type="SUPFAM" id="SSF53062">
    <property type="entry name" value="PTS system fructose IIA component-like"/>
    <property type="match status" value="1"/>
</dbReference>
<dbReference type="PATRIC" id="fig|1423730.4.peg.944"/>
<dbReference type="Gene3D" id="3.40.50.510">
    <property type="entry name" value="Phosphotransferase system, mannose-type IIA component"/>
    <property type="match status" value="1"/>
</dbReference>
<dbReference type="EMBL" id="AYZJ01000017">
    <property type="protein sequence ID" value="KRN25214.1"/>
    <property type="molecule type" value="Genomic_DNA"/>
</dbReference>
<dbReference type="InterPro" id="IPR051471">
    <property type="entry name" value="Bacterial_PTS_sugar_comp"/>
</dbReference>
<evidence type="ECO:0000313" key="4">
    <source>
        <dbReference type="Proteomes" id="UP000050865"/>
    </source>
</evidence>
<name>A0A0R2FAU2_9LACO</name>
<evidence type="ECO:0000256" key="1">
    <source>
        <dbReference type="ARBA" id="ARBA00022679"/>
    </source>
</evidence>
<dbReference type="Proteomes" id="UP000050865">
    <property type="component" value="Unassembled WGS sequence"/>
</dbReference>
<feature type="domain" description="PTS EIIA type-4" evidence="2">
    <location>
        <begin position="1"/>
        <end position="107"/>
    </location>
</feature>
<dbReference type="GO" id="GO:0016740">
    <property type="term" value="F:transferase activity"/>
    <property type="evidence" value="ECO:0007669"/>
    <property type="project" value="UniProtKB-KW"/>
</dbReference>
<proteinExistence type="predicted"/>
<dbReference type="PROSITE" id="PS51096">
    <property type="entry name" value="PTS_EIIA_TYPE_4"/>
    <property type="match status" value="1"/>
</dbReference>
<evidence type="ECO:0000259" key="2">
    <source>
        <dbReference type="PROSITE" id="PS51096"/>
    </source>
</evidence>
<dbReference type="GO" id="GO:0016020">
    <property type="term" value="C:membrane"/>
    <property type="evidence" value="ECO:0007669"/>
    <property type="project" value="InterPro"/>
</dbReference>
<accession>A0A0R2FAU2</accession>
<keyword evidence="1" id="KW-0808">Transferase</keyword>
<gene>
    <name evidence="3" type="ORF">FC75_GL000894</name>
</gene>
<sequence length="124" mass="13194">MKGAVELLAGVQTSFKYIDFAEGMSDEELGHQLQAALTSSPTLIFTDLVGGTPYKEAAKLSLSRQDLAVVAGCNLASLLETIFSNYDSLSEYADTLVNVTKQSAQVLDLSLGESEEDPEDGEGI</sequence>
<dbReference type="Pfam" id="PF03610">
    <property type="entry name" value="EIIA-man"/>
    <property type="match status" value="1"/>
</dbReference>
<dbReference type="STRING" id="1423730.FC75_GL000894"/>
<protein>
    <recommendedName>
        <fullName evidence="2">PTS EIIA type-4 domain-containing protein</fullName>
    </recommendedName>
</protein>
<evidence type="ECO:0000313" key="3">
    <source>
        <dbReference type="EMBL" id="KRN25214.1"/>
    </source>
</evidence>
<dbReference type="InterPro" id="IPR036662">
    <property type="entry name" value="PTS_EIIA_man-typ_sf"/>
</dbReference>
<dbReference type="GO" id="GO:0009401">
    <property type="term" value="P:phosphoenolpyruvate-dependent sugar phosphotransferase system"/>
    <property type="evidence" value="ECO:0007669"/>
    <property type="project" value="InterPro"/>
</dbReference>
<dbReference type="InterPro" id="IPR004701">
    <property type="entry name" value="PTS_EIIA_man-typ"/>
</dbReference>
<dbReference type="PANTHER" id="PTHR33799">
    <property type="entry name" value="PTS PERMEASE-RELATED-RELATED"/>
    <property type="match status" value="1"/>
</dbReference>
<dbReference type="AlphaFoldDB" id="A0A0R2FAU2"/>
<dbReference type="PANTHER" id="PTHR33799:SF1">
    <property type="entry name" value="PTS SYSTEM MANNOSE-SPECIFIC EIIAB COMPONENT-RELATED"/>
    <property type="match status" value="1"/>
</dbReference>